<evidence type="ECO:0000256" key="1">
    <source>
        <dbReference type="ARBA" id="ARBA00007847"/>
    </source>
</evidence>
<organism evidence="3 4">
    <name type="scientific">Chungangia koreensis</name>
    <dbReference type="NCBI Taxonomy" id="752657"/>
    <lineage>
        <taxon>Bacteria</taxon>
        <taxon>Bacillati</taxon>
        <taxon>Bacillota</taxon>
        <taxon>Bacilli</taxon>
        <taxon>Lactobacillales</taxon>
        <taxon>Chungangia</taxon>
    </lineage>
</organism>
<gene>
    <name evidence="3" type="ORF">ACFOZY_06855</name>
</gene>
<reference evidence="4" key="1">
    <citation type="journal article" date="2019" name="Int. J. Syst. Evol. Microbiol.">
        <title>The Global Catalogue of Microorganisms (GCM) 10K type strain sequencing project: providing services to taxonomists for standard genome sequencing and annotation.</title>
        <authorList>
            <consortium name="The Broad Institute Genomics Platform"/>
            <consortium name="The Broad Institute Genome Sequencing Center for Infectious Disease"/>
            <person name="Wu L."/>
            <person name="Ma J."/>
        </authorList>
    </citation>
    <scope>NUCLEOTIDE SEQUENCE [LARGE SCALE GENOMIC DNA]</scope>
    <source>
        <strain evidence="4">CCUG 59778</strain>
    </source>
</reference>
<keyword evidence="2" id="KW-0413">Isomerase</keyword>
<sequence>MEKKTLGIVGGVGPLATMLLGEMIVRRTNASKDQEHVDMVITNNTKIPDRTAYVLDRTKPNPVTVMIKDIQRLTSIGAEIIAIPCNTAHSFYSEMQQASPVPILNMIEETVKRASEDGVKRLGILGTTGTITAGVYQDACKKAGIVPVVTDEGTQEKVMSIIYDYVKANKPADRRLWTEIEFYMVEQKCDKVILGCTELSIVREELNLQELYLDSMLVLAEESILACGYELNKK</sequence>
<comment type="similarity">
    <text evidence="1">Belongs to the aspartate/glutamate racemases family.</text>
</comment>
<dbReference type="PANTHER" id="PTHR21198:SF7">
    <property type="entry name" value="ASPARTATE-GLUTAMATE RACEMASE FAMILY"/>
    <property type="match status" value="1"/>
</dbReference>
<dbReference type="Gene3D" id="3.40.50.1860">
    <property type="match status" value="2"/>
</dbReference>
<dbReference type="InterPro" id="IPR018187">
    <property type="entry name" value="Asp/Glu_racemase_AS_1"/>
</dbReference>
<protein>
    <submittedName>
        <fullName evidence="3">Aspartate/glutamate racemase family protein</fullName>
    </submittedName>
</protein>
<dbReference type="Proteomes" id="UP001595817">
    <property type="component" value="Unassembled WGS sequence"/>
</dbReference>
<evidence type="ECO:0000313" key="4">
    <source>
        <dbReference type="Proteomes" id="UP001595817"/>
    </source>
</evidence>
<dbReference type="InterPro" id="IPR033134">
    <property type="entry name" value="Asp/Glu_racemase_AS_2"/>
</dbReference>
<dbReference type="PROSITE" id="PS00923">
    <property type="entry name" value="ASP_GLU_RACEMASE_1"/>
    <property type="match status" value="1"/>
</dbReference>
<accession>A0ABV8X443</accession>
<keyword evidence="4" id="KW-1185">Reference proteome</keyword>
<dbReference type="InterPro" id="IPR001920">
    <property type="entry name" value="Asp/Glu_race"/>
</dbReference>
<evidence type="ECO:0000256" key="2">
    <source>
        <dbReference type="ARBA" id="ARBA00023235"/>
    </source>
</evidence>
<dbReference type="Pfam" id="PF01177">
    <property type="entry name" value="Asp_Glu_race"/>
    <property type="match status" value="1"/>
</dbReference>
<comment type="caution">
    <text evidence="3">The sequence shown here is derived from an EMBL/GenBank/DDBJ whole genome shotgun (WGS) entry which is preliminary data.</text>
</comment>
<dbReference type="SUPFAM" id="SSF53681">
    <property type="entry name" value="Aspartate/glutamate racemase"/>
    <property type="match status" value="2"/>
</dbReference>
<dbReference type="NCBIfam" id="TIGR00035">
    <property type="entry name" value="asp_race"/>
    <property type="match status" value="1"/>
</dbReference>
<evidence type="ECO:0000313" key="3">
    <source>
        <dbReference type="EMBL" id="MFC4410158.1"/>
    </source>
</evidence>
<dbReference type="InterPro" id="IPR015942">
    <property type="entry name" value="Asp/Glu/hydantoin_racemase"/>
</dbReference>
<dbReference type="EMBL" id="JBHSEC010000007">
    <property type="protein sequence ID" value="MFC4410158.1"/>
    <property type="molecule type" value="Genomic_DNA"/>
</dbReference>
<dbReference type="InterPro" id="IPR004380">
    <property type="entry name" value="Asp_race"/>
</dbReference>
<dbReference type="PANTHER" id="PTHR21198">
    <property type="entry name" value="GLUTAMATE RACEMASE"/>
    <property type="match status" value="1"/>
</dbReference>
<proteinExistence type="inferred from homology"/>
<dbReference type="RefSeq" id="WP_378153685.1">
    <property type="nucleotide sequence ID" value="NZ_JBHSEC010000007.1"/>
</dbReference>
<name>A0ABV8X443_9LACT</name>
<dbReference type="PROSITE" id="PS00924">
    <property type="entry name" value="ASP_GLU_RACEMASE_2"/>
    <property type="match status" value="1"/>
</dbReference>